<protein>
    <submittedName>
        <fullName evidence="1">Uncharacterized protein</fullName>
    </submittedName>
</protein>
<accession>A0ABR2KV07</accession>
<evidence type="ECO:0000313" key="1">
    <source>
        <dbReference type="EMBL" id="KAK8894930.1"/>
    </source>
</evidence>
<organism evidence="1 2">
    <name type="scientific">Tritrichomonas musculus</name>
    <dbReference type="NCBI Taxonomy" id="1915356"/>
    <lineage>
        <taxon>Eukaryota</taxon>
        <taxon>Metamonada</taxon>
        <taxon>Parabasalia</taxon>
        <taxon>Tritrichomonadida</taxon>
        <taxon>Tritrichomonadidae</taxon>
        <taxon>Tritrichomonas</taxon>
    </lineage>
</organism>
<comment type="caution">
    <text evidence="1">The sequence shown here is derived from an EMBL/GenBank/DDBJ whole genome shotgun (WGS) entry which is preliminary data.</text>
</comment>
<dbReference type="EMBL" id="JAPFFF010000003">
    <property type="protein sequence ID" value="KAK8894930.1"/>
    <property type="molecule type" value="Genomic_DNA"/>
</dbReference>
<keyword evidence="2" id="KW-1185">Reference proteome</keyword>
<proteinExistence type="predicted"/>
<reference evidence="1 2" key="1">
    <citation type="submission" date="2024-04" db="EMBL/GenBank/DDBJ databases">
        <title>Tritrichomonas musculus Genome.</title>
        <authorList>
            <person name="Alves-Ferreira E."/>
            <person name="Grigg M."/>
            <person name="Lorenzi H."/>
            <person name="Galac M."/>
        </authorList>
    </citation>
    <scope>NUCLEOTIDE SEQUENCE [LARGE SCALE GENOMIC DNA]</scope>
    <source>
        <strain evidence="1 2">EAF2021</strain>
    </source>
</reference>
<name>A0ABR2KV07_9EUKA</name>
<gene>
    <name evidence="1" type="ORF">M9Y10_023371</name>
</gene>
<sequence>METQQQAYLKNNDTQNIENSAFVKHSSRWKTGLSRFKNNISKPTLLVPPPNNQDSLTNQSSIANTENHQKVFIVDVEENNVSDFGLGKSQIVQNRKNLNSTYSKKTPYQTSTINHSNQAKKLFLSSSLVNTNSDMLNESYPFEDKRVHFNSEVSTNNELTEIQQQKTKNLRPKTQLLQKPSILPQLQSNGMAKFGKAKTHPIYRNQSGSNPGSYDIVHKSFDAHFKRRKEAIDAFNKKDWQISERMYNMKVQKVHQLMNWKEFNPAAKVASFTDNYITEEVHEETRKEKKLNDFPDGKKFMEGRFKLPPERQLTVHQPNRVYFWG</sequence>
<evidence type="ECO:0000313" key="2">
    <source>
        <dbReference type="Proteomes" id="UP001470230"/>
    </source>
</evidence>
<dbReference type="Proteomes" id="UP001470230">
    <property type="component" value="Unassembled WGS sequence"/>
</dbReference>